<gene>
    <name evidence="5" type="ORF">S01H1_20358</name>
</gene>
<accession>X0U1A6</accession>
<dbReference type="EMBL" id="BARS01011129">
    <property type="protein sequence ID" value="GAF99314.1"/>
    <property type="molecule type" value="Genomic_DNA"/>
</dbReference>
<dbReference type="GO" id="GO:0003899">
    <property type="term" value="F:DNA-directed RNA polymerase activity"/>
    <property type="evidence" value="ECO:0007669"/>
    <property type="project" value="InterPro"/>
</dbReference>
<dbReference type="InterPro" id="IPR023580">
    <property type="entry name" value="RNA_pol_su_RPB10"/>
</dbReference>
<dbReference type="PANTHER" id="PTHR23431:SF3">
    <property type="entry name" value="DNA-DIRECTED RNA POLYMERASES I, II, AND III SUBUNIT RPABC5"/>
    <property type="match status" value="1"/>
</dbReference>
<evidence type="ECO:0000313" key="5">
    <source>
        <dbReference type="EMBL" id="GAF99314.1"/>
    </source>
</evidence>
<dbReference type="GO" id="GO:0000428">
    <property type="term" value="C:DNA-directed RNA polymerase complex"/>
    <property type="evidence" value="ECO:0007669"/>
    <property type="project" value="UniProtKB-KW"/>
</dbReference>
<evidence type="ECO:0000256" key="2">
    <source>
        <dbReference type="ARBA" id="ARBA00022723"/>
    </source>
</evidence>
<name>X0U1A6_9ZZZZ</name>
<keyword evidence="1" id="KW-0240">DNA-directed RNA polymerase</keyword>
<evidence type="ECO:0000256" key="1">
    <source>
        <dbReference type="ARBA" id="ARBA00022478"/>
    </source>
</evidence>
<dbReference type="Pfam" id="PF01194">
    <property type="entry name" value="RNA_pol_N"/>
    <property type="match status" value="1"/>
</dbReference>
<reference evidence="5" key="1">
    <citation type="journal article" date="2014" name="Front. Microbiol.">
        <title>High frequency of phylogenetically diverse reductive dehalogenase-homologous genes in deep subseafloor sedimentary metagenomes.</title>
        <authorList>
            <person name="Kawai M."/>
            <person name="Futagami T."/>
            <person name="Toyoda A."/>
            <person name="Takaki Y."/>
            <person name="Nishi S."/>
            <person name="Hori S."/>
            <person name="Arai W."/>
            <person name="Tsubouchi T."/>
            <person name="Morono Y."/>
            <person name="Uchiyama I."/>
            <person name="Ito T."/>
            <person name="Fujiyama A."/>
            <person name="Inagaki F."/>
            <person name="Takami H."/>
        </authorList>
    </citation>
    <scope>NUCLEOTIDE SEQUENCE</scope>
    <source>
        <strain evidence="5">Expedition CK06-06</strain>
    </source>
</reference>
<keyword evidence="2" id="KW-0479">Metal-binding</keyword>
<comment type="caution">
    <text evidence="5">The sequence shown here is derived from an EMBL/GenBank/DDBJ whole genome shotgun (WGS) entry which is preliminary data.</text>
</comment>
<dbReference type="PANTHER" id="PTHR23431">
    <property type="entry name" value="DNA-DIRECTED RNA POLYMERASES I, II, AND III SUBUNIT RPABC5 FAMILY MEMBER"/>
    <property type="match status" value="1"/>
</dbReference>
<dbReference type="GO" id="GO:0006351">
    <property type="term" value="P:DNA-templated transcription"/>
    <property type="evidence" value="ECO:0007669"/>
    <property type="project" value="InterPro"/>
</dbReference>
<dbReference type="GO" id="GO:0008270">
    <property type="term" value="F:zinc ion binding"/>
    <property type="evidence" value="ECO:0007669"/>
    <property type="project" value="TreeGrafter"/>
</dbReference>
<dbReference type="SUPFAM" id="SSF46924">
    <property type="entry name" value="RNA polymerase subunit RPB10"/>
    <property type="match status" value="1"/>
</dbReference>
<organism evidence="5">
    <name type="scientific">marine sediment metagenome</name>
    <dbReference type="NCBI Taxonomy" id="412755"/>
    <lineage>
        <taxon>unclassified sequences</taxon>
        <taxon>metagenomes</taxon>
        <taxon>ecological metagenomes</taxon>
    </lineage>
</organism>
<keyword evidence="4" id="KW-0804">Transcription</keyword>
<sequence length="58" mass="6928">MYEEYTKRYDNYKKAVEAGEKPKENPQKILDDLGLDRYCCRRMIISHVDLLKDAAPYE</sequence>
<dbReference type="Gene3D" id="1.10.10.60">
    <property type="entry name" value="Homeodomain-like"/>
    <property type="match status" value="1"/>
</dbReference>
<evidence type="ECO:0000256" key="3">
    <source>
        <dbReference type="ARBA" id="ARBA00022833"/>
    </source>
</evidence>
<evidence type="ECO:0000256" key="4">
    <source>
        <dbReference type="ARBA" id="ARBA00023163"/>
    </source>
</evidence>
<dbReference type="GO" id="GO:0003677">
    <property type="term" value="F:DNA binding"/>
    <property type="evidence" value="ECO:0007669"/>
    <property type="project" value="InterPro"/>
</dbReference>
<dbReference type="InterPro" id="IPR000268">
    <property type="entry name" value="RPABC5/Rpb10"/>
</dbReference>
<keyword evidence="3" id="KW-0862">Zinc</keyword>
<proteinExistence type="predicted"/>
<protein>
    <recommendedName>
        <fullName evidence="6">DNA-directed RNA polymerase subunit N</fullName>
    </recommendedName>
</protein>
<dbReference type="AlphaFoldDB" id="X0U1A6"/>
<evidence type="ECO:0008006" key="6">
    <source>
        <dbReference type="Google" id="ProtNLM"/>
    </source>
</evidence>